<evidence type="ECO:0000256" key="2">
    <source>
        <dbReference type="ARBA" id="ARBA00022692"/>
    </source>
</evidence>
<feature type="transmembrane region" description="Helical" evidence="5">
    <location>
        <begin position="40"/>
        <end position="59"/>
    </location>
</feature>
<keyword evidence="4 5" id="KW-0472">Membrane</keyword>
<evidence type="ECO:0000313" key="7">
    <source>
        <dbReference type="EMBL" id="KAF1020420.1"/>
    </source>
</evidence>
<evidence type="ECO:0000256" key="3">
    <source>
        <dbReference type="ARBA" id="ARBA00022989"/>
    </source>
</evidence>
<proteinExistence type="predicted"/>
<protein>
    <recommendedName>
        <fullName evidence="6">TM2 domain-containing protein</fullName>
    </recommendedName>
</protein>
<dbReference type="InterPro" id="IPR007829">
    <property type="entry name" value="TM2"/>
</dbReference>
<reference evidence="8" key="1">
    <citation type="journal article" date="2020" name="MBio">
        <title>Horizontal gene transfer to a defensive symbiont with a reduced genome amongst a multipartite beetle microbiome.</title>
        <authorList>
            <person name="Waterworth S.C."/>
            <person name="Florez L.V."/>
            <person name="Rees E.R."/>
            <person name="Hertweck C."/>
            <person name="Kaltenpoth M."/>
            <person name="Kwan J.C."/>
        </authorList>
    </citation>
    <scope>NUCLEOTIDE SEQUENCE [LARGE SCALE GENOMIC DNA]</scope>
</reference>
<feature type="transmembrane region" description="Helical" evidence="5">
    <location>
        <begin position="65"/>
        <end position="90"/>
    </location>
</feature>
<dbReference type="AlphaFoldDB" id="A0A833TVF6"/>
<gene>
    <name evidence="7" type="ORF">GAK29_03642</name>
</gene>
<evidence type="ECO:0000256" key="1">
    <source>
        <dbReference type="ARBA" id="ARBA00004141"/>
    </source>
</evidence>
<feature type="domain" description="TM2" evidence="6">
    <location>
        <begin position="36"/>
        <end position="86"/>
    </location>
</feature>
<evidence type="ECO:0000256" key="4">
    <source>
        <dbReference type="ARBA" id="ARBA00023136"/>
    </source>
</evidence>
<keyword evidence="2 5" id="KW-0812">Transmembrane</keyword>
<name>A0A833TVF6_ACIBZ</name>
<keyword evidence="3 5" id="KW-1133">Transmembrane helix</keyword>
<accession>A0A833TVF6</accession>
<sequence length="101" mass="11329">MNPTKFCFACGQSIDYRAEICPKCGVRQNDVRVNGTKSRVATALLAFFLGGFGVHKFYLGRVGQGFLYLIFCWTFIPAILAFIEFIIYLCMSDEAFAAKYG</sequence>
<comment type="subcellular location">
    <subcellularLocation>
        <location evidence="1">Membrane</location>
        <topology evidence="1">Multi-pass membrane protein</topology>
    </subcellularLocation>
</comment>
<evidence type="ECO:0000259" key="6">
    <source>
        <dbReference type="Pfam" id="PF05154"/>
    </source>
</evidence>
<evidence type="ECO:0000313" key="8">
    <source>
        <dbReference type="Proteomes" id="UP000490535"/>
    </source>
</evidence>
<dbReference type="EMBL" id="WNDP01000122">
    <property type="protein sequence ID" value="KAF1020420.1"/>
    <property type="molecule type" value="Genomic_DNA"/>
</dbReference>
<comment type="caution">
    <text evidence="7">The sequence shown here is derived from an EMBL/GenBank/DDBJ whole genome shotgun (WGS) entry which is preliminary data.</text>
</comment>
<organism evidence="7 8">
    <name type="scientific">Acinetobacter bereziniae</name>
    <name type="common">Acinetobacter genomosp. 10</name>
    <dbReference type="NCBI Taxonomy" id="106648"/>
    <lineage>
        <taxon>Bacteria</taxon>
        <taxon>Pseudomonadati</taxon>
        <taxon>Pseudomonadota</taxon>
        <taxon>Gammaproteobacteria</taxon>
        <taxon>Moraxellales</taxon>
        <taxon>Moraxellaceae</taxon>
        <taxon>Acinetobacter</taxon>
    </lineage>
</organism>
<dbReference type="GO" id="GO:0016020">
    <property type="term" value="C:membrane"/>
    <property type="evidence" value="ECO:0007669"/>
    <property type="project" value="UniProtKB-SubCell"/>
</dbReference>
<dbReference type="Pfam" id="PF05154">
    <property type="entry name" value="TM2"/>
    <property type="match status" value="1"/>
</dbReference>
<dbReference type="Proteomes" id="UP000490535">
    <property type="component" value="Unassembled WGS sequence"/>
</dbReference>
<evidence type="ECO:0000256" key="5">
    <source>
        <dbReference type="SAM" id="Phobius"/>
    </source>
</evidence>